<dbReference type="InterPro" id="IPR022385">
    <property type="entry name" value="Rhs_assc_core"/>
</dbReference>
<dbReference type="Proteomes" id="UP000272622">
    <property type="component" value="Chromosome"/>
</dbReference>
<accession>A0ABN5TBF6</accession>
<organism evidence="1 2">
    <name type="scientific">Pseudomonas oryziphila</name>
    <dbReference type="NCBI Taxonomy" id="2894079"/>
    <lineage>
        <taxon>Bacteria</taxon>
        <taxon>Pseudomonadati</taxon>
        <taxon>Pseudomonadota</taxon>
        <taxon>Gammaproteobacteria</taxon>
        <taxon>Pseudomonadales</taxon>
        <taxon>Pseudomonadaceae</taxon>
        <taxon>Pseudomonas</taxon>
    </lineage>
</organism>
<reference evidence="1 2" key="1">
    <citation type="submission" date="2018-12" db="EMBL/GenBank/DDBJ databases">
        <authorList>
            <person name="Li S."/>
            <person name="Yang R."/>
            <person name="Chen G."/>
            <person name="Zou L."/>
            <person name="Zhang C."/>
            <person name="Chen Y."/>
            <person name="Liu Z."/>
            <person name="Li Y."/>
            <person name="Yan Y."/>
            <person name="Huang M."/>
            <person name="Chen T."/>
        </authorList>
    </citation>
    <scope>NUCLEOTIDE SEQUENCE [LARGE SCALE GENOMIC DNA]</scope>
    <source>
        <strain evidence="1 2">2014</strain>
    </source>
</reference>
<proteinExistence type="predicted"/>
<dbReference type="EMBL" id="CP034337">
    <property type="protein sequence ID" value="AZL72076.1"/>
    <property type="molecule type" value="Genomic_DNA"/>
</dbReference>
<protein>
    <submittedName>
        <fullName evidence="1">Uncharacterized protein</fullName>
    </submittedName>
</protein>
<dbReference type="NCBIfam" id="TIGR03696">
    <property type="entry name" value="Rhs_assc_core"/>
    <property type="match status" value="1"/>
</dbReference>
<keyword evidence="2" id="KW-1185">Reference proteome</keyword>
<evidence type="ECO:0000313" key="1">
    <source>
        <dbReference type="EMBL" id="AZL72076.1"/>
    </source>
</evidence>
<gene>
    <name evidence="1" type="ORF">EI693_02770</name>
</gene>
<dbReference type="Gene3D" id="2.180.10.10">
    <property type="entry name" value="RHS repeat-associated core"/>
    <property type="match status" value="1"/>
</dbReference>
<dbReference type="RefSeq" id="WP_125462408.1">
    <property type="nucleotide sequence ID" value="NZ_CP034337.1"/>
</dbReference>
<sequence>MLPEAVLISRQAEQVGPSNTIRFQGQYHDPEAKLHYNHNRDYDPKAGRFIN</sequence>
<evidence type="ECO:0000313" key="2">
    <source>
        <dbReference type="Proteomes" id="UP000272622"/>
    </source>
</evidence>
<name>A0ABN5TBF6_9PSED</name>